<proteinExistence type="predicted"/>
<dbReference type="KEGG" id="achi:CDG60_01040"/>
<evidence type="ECO:0000313" key="3">
    <source>
        <dbReference type="EMBL" id="AXY55312.1"/>
    </source>
</evidence>
<evidence type="ECO:0000313" key="4">
    <source>
        <dbReference type="Proteomes" id="UP000263753"/>
    </source>
</evidence>
<organism evidence="3 4">
    <name type="scientific">Acinetobacter chinensis</name>
    <dbReference type="NCBI Taxonomy" id="2004650"/>
    <lineage>
        <taxon>Bacteria</taxon>
        <taxon>Pseudomonadati</taxon>
        <taxon>Pseudomonadota</taxon>
        <taxon>Gammaproteobacteria</taxon>
        <taxon>Moraxellales</taxon>
        <taxon>Moraxellaceae</taxon>
        <taxon>Acinetobacter</taxon>
    </lineage>
</organism>
<accession>A0A3B7LRB2</accession>
<evidence type="ECO:0000256" key="1">
    <source>
        <dbReference type="SAM" id="MobiDB-lite"/>
    </source>
</evidence>
<dbReference type="AlphaFoldDB" id="A0A3B7LRB2"/>
<feature type="chain" id="PRO_5017578339" evidence="2">
    <location>
        <begin position="22"/>
        <end position="77"/>
    </location>
</feature>
<reference evidence="4" key="1">
    <citation type="submission" date="2018-09" db="EMBL/GenBank/DDBJ databases">
        <title>The complete genome of Acinetobacter sp. strain WCHAc010005.</title>
        <authorList>
            <person name="Hu Y."/>
            <person name="Long H."/>
            <person name="Feng Y."/>
            <person name="Zong Z."/>
        </authorList>
    </citation>
    <scope>NUCLEOTIDE SEQUENCE [LARGE SCALE GENOMIC DNA]</scope>
    <source>
        <strain evidence="4">WCHAc010005</strain>
    </source>
</reference>
<feature type="signal peptide" evidence="2">
    <location>
        <begin position="1"/>
        <end position="21"/>
    </location>
</feature>
<dbReference type="RefSeq" id="WP_087512929.1">
    <property type="nucleotide sequence ID" value="NZ_CP032134.1"/>
</dbReference>
<gene>
    <name evidence="3" type="ORF">CDG60_01040</name>
</gene>
<dbReference type="EMBL" id="CP032134">
    <property type="protein sequence ID" value="AXY55312.1"/>
    <property type="molecule type" value="Genomic_DNA"/>
</dbReference>
<dbReference type="Proteomes" id="UP000263753">
    <property type="component" value="Chromosome"/>
</dbReference>
<evidence type="ECO:0000256" key="2">
    <source>
        <dbReference type="SAM" id="SignalP"/>
    </source>
</evidence>
<sequence>MHSVKKLLVGLLGMMMAAAWAEPAVQPGDTLESLAQAKISVTVRDQVQSEKTTEQAAEEQSTGSEVRVEDIDAPVLE</sequence>
<keyword evidence="2" id="KW-0732">Signal</keyword>
<name>A0A3B7LRB2_9GAMM</name>
<protein>
    <submittedName>
        <fullName evidence="3">Uncharacterized protein</fullName>
    </submittedName>
</protein>
<feature type="compositionally biased region" description="Polar residues" evidence="1">
    <location>
        <begin position="54"/>
        <end position="64"/>
    </location>
</feature>
<feature type="region of interest" description="Disordered" evidence="1">
    <location>
        <begin position="43"/>
        <end position="77"/>
    </location>
</feature>